<comment type="caution">
    <text evidence="2">The sequence shown here is derived from an EMBL/GenBank/DDBJ whole genome shotgun (WGS) entry which is preliminary data.</text>
</comment>
<accession>A0A9P7T0U0</accession>
<protein>
    <submittedName>
        <fullName evidence="2">Uncharacterized protein</fullName>
    </submittedName>
</protein>
<evidence type="ECO:0000256" key="1">
    <source>
        <dbReference type="SAM" id="MobiDB-lite"/>
    </source>
</evidence>
<dbReference type="Proteomes" id="UP000748025">
    <property type="component" value="Unassembled WGS sequence"/>
</dbReference>
<keyword evidence="3" id="KW-1185">Reference proteome</keyword>
<feature type="compositionally biased region" description="Basic and acidic residues" evidence="1">
    <location>
        <begin position="90"/>
        <end position="106"/>
    </location>
</feature>
<evidence type="ECO:0000313" key="3">
    <source>
        <dbReference type="Proteomes" id="UP000748025"/>
    </source>
</evidence>
<dbReference type="AlphaFoldDB" id="A0A9P7T0U0"/>
<feature type="region of interest" description="Disordered" evidence="1">
    <location>
        <begin position="78"/>
        <end position="106"/>
    </location>
</feature>
<evidence type="ECO:0000313" key="2">
    <source>
        <dbReference type="EMBL" id="KAG6011308.1"/>
    </source>
</evidence>
<organism evidence="2 3">
    <name type="scientific">Claviceps pusilla</name>
    <dbReference type="NCBI Taxonomy" id="123648"/>
    <lineage>
        <taxon>Eukaryota</taxon>
        <taxon>Fungi</taxon>
        <taxon>Dikarya</taxon>
        <taxon>Ascomycota</taxon>
        <taxon>Pezizomycotina</taxon>
        <taxon>Sordariomycetes</taxon>
        <taxon>Hypocreomycetidae</taxon>
        <taxon>Hypocreales</taxon>
        <taxon>Clavicipitaceae</taxon>
        <taxon>Claviceps</taxon>
    </lineage>
</organism>
<reference evidence="2" key="1">
    <citation type="journal article" date="2020" name="bioRxiv">
        <title>Whole genome comparisons of ergot fungi reveals the divergence and evolution of species within the genus Claviceps are the result of varying mechanisms driving genome evolution and host range expansion.</title>
        <authorList>
            <person name="Wyka S.A."/>
            <person name="Mondo S.J."/>
            <person name="Liu M."/>
            <person name="Dettman J."/>
            <person name="Nalam V."/>
            <person name="Broders K.D."/>
        </authorList>
    </citation>
    <scope>NUCLEOTIDE SEQUENCE</scope>
    <source>
        <strain evidence="2">CCC 602</strain>
    </source>
</reference>
<gene>
    <name evidence="2" type="ORF">E4U43_008406</name>
</gene>
<name>A0A9P7T0U0_9HYPO</name>
<sequence>MSLLNHLEGSYEILAASAHDASTCTRSILRVLVRPLATSHMFSELGIAGATPLSEVYVRSCPGYPGEIRLLHCVAGTKGGNAKADGCTAGEERNMESKEIKQMQEV</sequence>
<proteinExistence type="predicted"/>
<dbReference type="EMBL" id="SRPW01000903">
    <property type="protein sequence ID" value="KAG6011308.1"/>
    <property type="molecule type" value="Genomic_DNA"/>
</dbReference>